<protein>
    <submittedName>
        <fullName evidence="7">Uncharacterized protein</fullName>
    </submittedName>
</protein>
<dbReference type="InterPro" id="IPR043210">
    <property type="entry name" value="CD44_antigen-like"/>
</dbReference>
<keyword evidence="2" id="KW-0964">Secreted</keyword>
<evidence type="ECO:0000256" key="1">
    <source>
        <dbReference type="ARBA" id="ARBA00004613"/>
    </source>
</evidence>
<keyword evidence="4" id="KW-0654">Proteoglycan</keyword>
<feature type="compositionally biased region" description="Acidic residues" evidence="6">
    <location>
        <begin position="37"/>
        <end position="46"/>
    </location>
</feature>
<reference evidence="8" key="1">
    <citation type="journal article" date="2017" name="Nat. Commun.">
        <title>The North American bullfrog draft genome provides insight into hormonal regulation of long noncoding RNA.</title>
        <authorList>
            <person name="Hammond S.A."/>
            <person name="Warren R.L."/>
            <person name="Vandervalk B.P."/>
            <person name="Kucuk E."/>
            <person name="Khan H."/>
            <person name="Gibb E.A."/>
            <person name="Pandoh P."/>
            <person name="Kirk H."/>
            <person name="Zhao Y."/>
            <person name="Jones M."/>
            <person name="Mungall A.J."/>
            <person name="Coope R."/>
            <person name="Pleasance S."/>
            <person name="Moore R.A."/>
            <person name="Holt R.A."/>
            <person name="Round J.M."/>
            <person name="Ohora S."/>
            <person name="Walle B.V."/>
            <person name="Veldhoen N."/>
            <person name="Helbing C.C."/>
            <person name="Birol I."/>
        </authorList>
    </citation>
    <scope>NUCLEOTIDE SEQUENCE [LARGE SCALE GENOMIC DNA]</scope>
</reference>
<feature type="non-terminal residue" evidence="7">
    <location>
        <position position="1"/>
    </location>
</feature>
<evidence type="ECO:0000256" key="3">
    <source>
        <dbReference type="ARBA" id="ARBA00022729"/>
    </source>
</evidence>
<accession>A0A2G9SH06</accession>
<dbReference type="GO" id="GO:0016323">
    <property type="term" value="C:basolateral plasma membrane"/>
    <property type="evidence" value="ECO:0007669"/>
    <property type="project" value="TreeGrafter"/>
</dbReference>
<sequence length="148" mass="16497">QTEKNCEQYDFKNSSFVSHDPTLEEFPDAHDGHHTDDDGESVDPIEELATGDNSGSTQNKQKRRAAIPVCIAINARRICGQKKKLVINGNKGSPEDGVIMEQNGDTIKSQEMVQLVSKEHTNELGDQDEPLNQENIRNEKHVDMKIGV</sequence>
<dbReference type="PRINTS" id="PR00658">
    <property type="entry name" value="CD44"/>
</dbReference>
<feature type="compositionally biased region" description="Basic and acidic residues" evidence="6">
    <location>
        <begin position="27"/>
        <end position="36"/>
    </location>
</feature>
<evidence type="ECO:0000256" key="5">
    <source>
        <dbReference type="ARBA" id="ARBA00023180"/>
    </source>
</evidence>
<gene>
    <name evidence="7" type="ORF">AB205_0210130</name>
</gene>
<dbReference type="GO" id="GO:0005540">
    <property type="term" value="F:hyaluronic acid binding"/>
    <property type="evidence" value="ECO:0007669"/>
    <property type="project" value="InterPro"/>
</dbReference>
<keyword evidence="5" id="KW-0325">Glycoprotein</keyword>
<dbReference type="GO" id="GO:0005576">
    <property type="term" value="C:extracellular region"/>
    <property type="evidence" value="ECO:0007669"/>
    <property type="project" value="UniProtKB-SubCell"/>
</dbReference>
<feature type="region of interest" description="Disordered" evidence="6">
    <location>
        <begin position="1"/>
        <end position="63"/>
    </location>
</feature>
<comment type="subcellular location">
    <subcellularLocation>
        <location evidence="1">Secreted</location>
    </subcellularLocation>
</comment>
<dbReference type="InterPro" id="IPR001231">
    <property type="entry name" value="CD44_antigen"/>
</dbReference>
<evidence type="ECO:0000256" key="2">
    <source>
        <dbReference type="ARBA" id="ARBA00022525"/>
    </source>
</evidence>
<feature type="region of interest" description="Disordered" evidence="6">
    <location>
        <begin position="122"/>
        <end position="148"/>
    </location>
</feature>
<dbReference type="AlphaFoldDB" id="A0A2G9SH06"/>
<dbReference type="GO" id="GO:0035692">
    <property type="term" value="C:macrophage migration inhibitory factor receptor complex"/>
    <property type="evidence" value="ECO:0007669"/>
    <property type="project" value="TreeGrafter"/>
</dbReference>
<feature type="compositionally biased region" description="Basic and acidic residues" evidence="6">
    <location>
        <begin position="136"/>
        <end position="148"/>
    </location>
</feature>
<organism evidence="7 8">
    <name type="scientific">Aquarana catesbeiana</name>
    <name type="common">American bullfrog</name>
    <name type="synonym">Rana catesbeiana</name>
    <dbReference type="NCBI Taxonomy" id="8400"/>
    <lineage>
        <taxon>Eukaryota</taxon>
        <taxon>Metazoa</taxon>
        <taxon>Chordata</taxon>
        <taxon>Craniata</taxon>
        <taxon>Vertebrata</taxon>
        <taxon>Euteleostomi</taxon>
        <taxon>Amphibia</taxon>
        <taxon>Batrachia</taxon>
        <taxon>Anura</taxon>
        <taxon>Neobatrachia</taxon>
        <taxon>Ranoidea</taxon>
        <taxon>Ranidae</taxon>
        <taxon>Aquarana</taxon>
    </lineage>
</organism>
<evidence type="ECO:0000256" key="4">
    <source>
        <dbReference type="ARBA" id="ARBA00022974"/>
    </source>
</evidence>
<feature type="compositionally biased region" description="Basic and acidic residues" evidence="6">
    <location>
        <begin position="1"/>
        <end position="10"/>
    </location>
</feature>
<dbReference type="OrthoDB" id="9938473at2759"/>
<name>A0A2G9SH06_AQUCT</name>
<dbReference type="PANTHER" id="PTHR10225:SF6">
    <property type="entry name" value="CD44 ANTIGEN"/>
    <property type="match status" value="1"/>
</dbReference>
<evidence type="ECO:0000313" key="8">
    <source>
        <dbReference type="Proteomes" id="UP000228934"/>
    </source>
</evidence>
<dbReference type="EMBL" id="KV924456">
    <property type="protein sequence ID" value="PIO39374.1"/>
    <property type="molecule type" value="Genomic_DNA"/>
</dbReference>
<dbReference type="Proteomes" id="UP000228934">
    <property type="component" value="Unassembled WGS sequence"/>
</dbReference>
<keyword evidence="8" id="KW-1185">Reference proteome</keyword>
<dbReference type="GO" id="GO:0007155">
    <property type="term" value="P:cell adhesion"/>
    <property type="evidence" value="ECO:0007669"/>
    <property type="project" value="InterPro"/>
</dbReference>
<proteinExistence type="predicted"/>
<evidence type="ECO:0000256" key="6">
    <source>
        <dbReference type="SAM" id="MobiDB-lite"/>
    </source>
</evidence>
<dbReference type="GO" id="GO:0006954">
    <property type="term" value="P:inflammatory response"/>
    <property type="evidence" value="ECO:0007669"/>
    <property type="project" value="TreeGrafter"/>
</dbReference>
<dbReference type="GO" id="GO:0070374">
    <property type="term" value="P:positive regulation of ERK1 and ERK2 cascade"/>
    <property type="evidence" value="ECO:0007669"/>
    <property type="project" value="TreeGrafter"/>
</dbReference>
<evidence type="ECO:0000313" key="7">
    <source>
        <dbReference type="EMBL" id="PIO39374.1"/>
    </source>
</evidence>
<dbReference type="PANTHER" id="PTHR10225">
    <property type="entry name" value="HYALURONAN RECEPTOR"/>
    <property type="match status" value="1"/>
</dbReference>
<dbReference type="GO" id="GO:0004896">
    <property type="term" value="F:cytokine receptor activity"/>
    <property type="evidence" value="ECO:0007669"/>
    <property type="project" value="TreeGrafter"/>
</dbReference>
<keyword evidence="3" id="KW-0732">Signal</keyword>